<evidence type="ECO:0000256" key="1">
    <source>
        <dbReference type="SAM" id="MobiDB-lite"/>
    </source>
</evidence>
<gene>
    <name evidence="4" type="ORF">CTI12_AA322360</name>
</gene>
<dbReference type="OrthoDB" id="1301613at2759"/>
<evidence type="ECO:0000313" key="4">
    <source>
        <dbReference type="EMBL" id="PWA66938.1"/>
    </source>
</evidence>
<keyword evidence="5" id="KW-1185">Reference proteome</keyword>
<dbReference type="InterPro" id="IPR025525">
    <property type="entry name" value="hAT-like_transposase_RNase-H"/>
</dbReference>
<dbReference type="InterPro" id="IPR012337">
    <property type="entry name" value="RNaseH-like_sf"/>
</dbReference>
<comment type="caution">
    <text evidence="4">The sequence shown here is derived from an EMBL/GenBank/DDBJ whole genome shotgun (WGS) entry which is preliminary data.</text>
</comment>
<proteinExistence type="predicted"/>
<dbReference type="GO" id="GO:0003677">
    <property type="term" value="F:DNA binding"/>
    <property type="evidence" value="ECO:0007669"/>
    <property type="project" value="InterPro"/>
</dbReference>
<evidence type="ECO:0000259" key="3">
    <source>
        <dbReference type="Pfam" id="PF14372"/>
    </source>
</evidence>
<organism evidence="4 5">
    <name type="scientific">Artemisia annua</name>
    <name type="common">Sweet wormwood</name>
    <dbReference type="NCBI Taxonomy" id="35608"/>
    <lineage>
        <taxon>Eukaryota</taxon>
        <taxon>Viridiplantae</taxon>
        <taxon>Streptophyta</taxon>
        <taxon>Embryophyta</taxon>
        <taxon>Tracheophyta</taxon>
        <taxon>Spermatophyta</taxon>
        <taxon>Magnoliopsida</taxon>
        <taxon>eudicotyledons</taxon>
        <taxon>Gunneridae</taxon>
        <taxon>Pentapetalae</taxon>
        <taxon>asterids</taxon>
        <taxon>campanulids</taxon>
        <taxon>Asterales</taxon>
        <taxon>Asteraceae</taxon>
        <taxon>Asteroideae</taxon>
        <taxon>Anthemideae</taxon>
        <taxon>Artemisiinae</taxon>
        <taxon>Artemisia</taxon>
    </lineage>
</organism>
<dbReference type="Pfam" id="PF14372">
    <property type="entry name" value="hAT-like_RNase-H"/>
    <property type="match status" value="1"/>
</dbReference>
<feature type="compositionally biased region" description="Basic and acidic residues" evidence="1">
    <location>
        <begin position="84"/>
        <end position="100"/>
    </location>
</feature>
<accession>A0A2U1N0B2</accession>
<dbReference type="STRING" id="35608.A0A2U1N0B2"/>
<evidence type="ECO:0000313" key="5">
    <source>
        <dbReference type="Proteomes" id="UP000245207"/>
    </source>
</evidence>
<dbReference type="GO" id="GO:0046983">
    <property type="term" value="F:protein dimerization activity"/>
    <property type="evidence" value="ECO:0007669"/>
    <property type="project" value="InterPro"/>
</dbReference>
<feature type="domain" description="hAT-like transposase RNase-H fold" evidence="3">
    <location>
        <begin position="1"/>
        <end position="68"/>
    </location>
</feature>
<dbReference type="EMBL" id="PKPP01003932">
    <property type="protein sequence ID" value="PWA66938.1"/>
    <property type="molecule type" value="Genomic_DNA"/>
</dbReference>
<dbReference type="Pfam" id="PF05699">
    <property type="entry name" value="Dimer_Tnp_hAT"/>
    <property type="match status" value="1"/>
</dbReference>
<dbReference type="SUPFAM" id="SSF53098">
    <property type="entry name" value="Ribonuclease H-like"/>
    <property type="match status" value="1"/>
</dbReference>
<reference evidence="4 5" key="1">
    <citation type="journal article" date="2018" name="Mol. Plant">
        <title>The genome of Artemisia annua provides insight into the evolution of Asteraceae family and artemisinin biosynthesis.</title>
        <authorList>
            <person name="Shen Q."/>
            <person name="Zhang L."/>
            <person name="Liao Z."/>
            <person name="Wang S."/>
            <person name="Yan T."/>
            <person name="Shi P."/>
            <person name="Liu M."/>
            <person name="Fu X."/>
            <person name="Pan Q."/>
            <person name="Wang Y."/>
            <person name="Lv Z."/>
            <person name="Lu X."/>
            <person name="Zhang F."/>
            <person name="Jiang W."/>
            <person name="Ma Y."/>
            <person name="Chen M."/>
            <person name="Hao X."/>
            <person name="Li L."/>
            <person name="Tang Y."/>
            <person name="Lv G."/>
            <person name="Zhou Y."/>
            <person name="Sun X."/>
            <person name="Brodelius P.E."/>
            <person name="Rose J.K.C."/>
            <person name="Tang K."/>
        </authorList>
    </citation>
    <scope>NUCLEOTIDE SEQUENCE [LARGE SCALE GENOMIC DNA]</scope>
    <source>
        <strain evidence="5">cv. Huhao1</strain>
        <tissue evidence="4">Leaf</tissue>
    </source>
</reference>
<dbReference type="AlphaFoldDB" id="A0A2U1N0B2"/>
<dbReference type="PANTHER" id="PTHR23272:SF184">
    <property type="entry name" value="OS03G0311250 PROTEIN"/>
    <property type="match status" value="1"/>
</dbReference>
<dbReference type="InterPro" id="IPR008906">
    <property type="entry name" value="HATC_C_dom"/>
</dbReference>
<feature type="region of interest" description="Disordered" evidence="1">
    <location>
        <begin position="76"/>
        <end position="109"/>
    </location>
</feature>
<evidence type="ECO:0000259" key="2">
    <source>
        <dbReference type="Pfam" id="PF05699"/>
    </source>
</evidence>
<feature type="domain" description="HAT C-terminal dimerisation" evidence="2">
    <location>
        <begin position="115"/>
        <end position="199"/>
    </location>
</feature>
<dbReference type="PANTHER" id="PTHR23272">
    <property type="entry name" value="BED FINGER-RELATED"/>
    <property type="match status" value="1"/>
</dbReference>
<protein>
    <submittedName>
        <fullName evidence="4">Zinc finger BED domain-containing protein RICESLEEPER 2</fullName>
    </submittedName>
</protein>
<dbReference type="Proteomes" id="UP000245207">
    <property type="component" value="Unassembled WGS sequence"/>
</dbReference>
<sequence length="240" mass="27682">MKKKFDKYYGEIENMNLLLYFAFLLDPRNKDKFLHIVVDDHYGDEGLAMVELKKKYIHAEFKALYEDYVRIHAPPSNSSSVLGKHSDDTTTNPHTRDRLRDKMKKSSSSTSTISELDKYLCENIEASDSNVKFDILAWWKVNSPRFPILSLMARDLLAIPVSTVASESVFSTSGRVLDTFRSSLSDKSIESLICAQDWIRKDKDKIMEKEEDCETIIIDSSDDEGTSSKRDINEDEIFYY</sequence>
<name>A0A2U1N0B2_ARTAN</name>